<proteinExistence type="predicted"/>
<gene>
    <name evidence="2" type="ORF">PN36_15095</name>
</gene>
<evidence type="ECO:0000313" key="3">
    <source>
        <dbReference type="Proteomes" id="UP000030428"/>
    </source>
</evidence>
<name>A0A0A6P3U2_9GAMM</name>
<accession>A0A0A6P3U2</accession>
<dbReference type="EMBL" id="JSZA02000054">
    <property type="protein sequence ID" value="KHD05408.1"/>
    <property type="molecule type" value="Genomic_DNA"/>
</dbReference>
<evidence type="ECO:0008006" key="4">
    <source>
        <dbReference type="Google" id="ProtNLM"/>
    </source>
</evidence>
<comment type="caution">
    <text evidence="2">The sequence shown here is derived from an EMBL/GenBank/DDBJ whole genome shotgun (WGS) entry which is preliminary data.</text>
</comment>
<keyword evidence="1" id="KW-0732">Signal</keyword>
<evidence type="ECO:0000256" key="1">
    <source>
        <dbReference type="SAM" id="SignalP"/>
    </source>
</evidence>
<sequence>MKKKMLFALLLLLTQYAFAGCKTIPEGKYFTLSMRTTGSACYQYYVASGNMPVFTLKNKKGQADFDLAIYNDSEFSKRIGLSEYSGTASELLTLATEDYNKYFYIIVTNASNNSGTYELYAKQIDFANQFGEVFAETMVDYAIEWSLKALLGIDQDSSASTQQNAARTSAAISSMLQGKTLAGTSRDLLIDEIKRSTVGDGFISDFTVNYAISIIDEIYEYY</sequence>
<organism evidence="2 3">
    <name type="scientific">Candidatus Thiomargarita nelsonii</name>
    <dbReference type="NCBI Taxonomy" id="1003181"/>
    <lineage>
        <taxon>Bacteria</taxon>
        <taxon>Pseudomonadati</taxon>
        <taxon>Pseudomonadota</taxon>
        <taxon>Gammaproteobacteria</taxon>
        <taxon>Thiotrichales</taxon>
        <taxon>Thiotrichaceae</taxon>
        <taxon>Thiomargarita</taxon>
    </lineage>
</organism>
<dbReference type="PROSITE" id="PS51257">
    <property type="entry name" value="PROKAR_LIPOPROTEIN"/>
    <property type="match status" value="1"/>
</dbReference>
<protein>
    <recommendedName>
        <fullName evidence="4">Secreted protein</fullName>
    </recommendedName>
</protein>
<keyword evidence="3" id="KW-1185">Reference proteome</keyword>
<evidence type="ECO:0000313" key="2">
    <source>
        <dbReference type="EMBL" id="KHD05408.1"/>
    </source>
</evidence>
<dbReference type="AlphaFoldDB" id="A0A0A6P3U2"/>
<dbReference type="Proteomes" id="UP000030428">
    <property type="component" value="Unassembled WGS sequence"/>
</dbReference>
<feature type="signal peptide" evidence="1">
    <location>
        <begin position="1"/>
        <end position="19"/>
    </location>
</feature>
<feature type="chain" id="PRO_5002030411" description="Secreted protein" evidence="1">
    <location>
        <begin position="20"/>
        <end position="222"/>
    </location>
</feature>
<reference evidence="2 3" key="1">
    <citation type="journal article" date="2016" name="Front. Microbiol.">
        <title>Single-Cell (Meta-)Genomics of a Dimorphic Candidatus Thiomargarita nelsonii Reveals Genomic Plasticity.</title>
        <authorList>
            <person name="Flood B.E."/>
            <person name="Fliss P."/>
            <person name="Jones D.S."/>
            <person name="Dick G.J."/>
            <person name="Jain S."/>
            <person name="Kaster A.K."/>
            <person name="Winkel M."/>
            <person name="Mussmann M."/>
            <person name="Bailey J."/>
        </authorList>
    </citation>
    <scope>NUCLEOTIDE SEQUENCE [LARGE SCALE GENOMIC DNA]</scope>
    <source>
        <strain evidence="2">Hydrate Ridge</strain>
    </source>
</reference>